<dbReference type="EMBL" id="LCJB01000014">
    <property type="protein sequence ID" value="KKT71538.1"/>
    <property type="molecule type" value="Genomic_DNA"/>
</dbReference>
<dbReference type="CDD" id="cd22784">
    <property type="entry name" value="DPBB_MltA_YuiC-like"/>
    <property type="match status" value="1"/>
</dbReference>
<sequence>MNKLFKNKKQHLSRSVEVILILLMVVFGSYIITPRNAVAAFSFDLFPTNLQGLELKLSNEAQNNNLKSFGQLPLSSDGQPIRTLTVPITAYSSEVGQTDSTPFITASGTTVRRGVIAANFLPIGTTVRIPELYGKEIFIVEDRMNARYDKRVDIWMEETADAKNFGIHWTTIEVF</sequence>
<gene>
    <name evidence="2" type="ORF">UW63_C0014G0010</name>
</gene>
<dbReference type="AlphaFoldDB" id="A0A0G1JJI0"/>
<comment type="caution">
    <text evidence="2">The sequence shown here is derived from an EMBL/GenBank/DDBJ whole genome shotgun (WGS) entry which is preliminary data.</text>
</comment>
<proteinExistence type="predicted"/>
<dbReference type="PATRIC" id="fig|1619000.3.peg.294"/>
<feature type="transmembrane region" description="Helical" evidence="1">
    <location>
        <begin position="12"/>
        <end position="32"/>
    </location>
</feature>
<evidence type="ECO:0000313" key="3">
    <source>
        <dbReference type="Proteomes" id="UP000034154"/>
    </source>
</evidence>
<keyword evidence="1" id="KW-0812">Transmembrane</keyword>
<accession>A0A0G1JJI0</accession>
<evidence type="ECO:0000256" key="1">
    <source>
        <dbReference type="SAM" id="Phobius"/>
    </source>
</evidence>
<reference evidence="2 3" key="1">
    <citation type="journal article" date="2015" name="Nature">
        <title>rRNA introns, odd ribosomes, and small enigmatic genomes across a large radiation of phyla.</title>
        <authorList>
            <person name="Brown C.T."/>
            <person name="Hug L.A."/>
            <person name="Thomas B.C."/>
            <person name="Sharon I."/>
            <person name="Castelle C.J."/>
            <person name="Singh A."/>
            <person name="Wilkins M.J."/>
            <person name="Williams K.H."/>
            <person name="Banfield J.F."/>
        </authorList>
    </citation>
    <scope>NUCLEOTIDE SEQUENCE [LARGE SCALE GENOMIC DNA]</scope>
</reference>
<name>A0A0G1JJI0_9BACT</name>
<dbReference type="Proteomes" id="UP000034154">
    <property type="component" value="Unassembled WGS sequence"/>
</dbReference>
<keyword evidence="1" id="KW-1133">Transmembrane helix</keyword>
<protein>
    <submittedName>
        <fullName evidence="2">3D domain-containing protein</fullName>
    </submittedName>
</protein>
<evidence type="ECO:0000313" key="2">
    <source>
        <dbReference type="EMBL" id="KKT71538.1"/>
    </source>
</evidence>
<keyword evidence="1" id="KW-0472">Membrane</keyword>
<organism evidence="2 3">
    <name type="scientific">Candidatus Uhrbacteria bacterium GW2011_GWF2_44_350</name>
    <dbReference type="NCBI Taxonomy" id="1619000"/>
    <lineage>
        <taxon>Bacteria</taxon>
        <taxon>Candidatus Uhriibacteriota</taxon>
    </lineage>
</organism>